<dbReference type="InterPro" id="IPR036343">
    <property type="entry name" value="GluRdtase_N_sf"/>
</dbReference>
<reference evidence="1 2" key="1">
    <citation type="submission" date="2012-09" db="EMBL/GenBank/DDBJ databases">
        <title>The Genome Sequence of Alloiococcus otitis ATCC 51267.</title>
        <authorList>
            <consortium name="The Broad Institute Genome Sequencing Platform"/>
            <person name="Earl A."/>
            <person name="Ward D."/>
            <person name="Feldgarden M."/>
            <person name="Gevers D."/>
            <person name="Huys G."/>
            <person name="Walker B."/>
            <person name="Young S.K."/>
            <person name="Zeng Q."/>
            <person name="Gargeya S."/>
            <person name="Fitzgerald M."/>
            <person name="Haas B."/>
            <person name="Abouelleil A."/>
            <person name="Alvarado L."/>
            <person name="Arachchi H.M."/>
            <person name="Berlin A.M."/>
            <person name="Chapman S.B."/>
            <person name="Goldberg J."/>
            <person name="Griggs A."/>
            <person name="Gujja S."/>
            <person name="Hansen M."/>
            <person name="Howarth C."/>
            <person name="Imamovic A."/>
            <person name="Larimer J."/>
            <person name="McCowen C."/>
            <person name="Montmayeur A."/>
            <person name="Murphy C."/>
            <person name="Neiman D."/>
            <person name="Pearson M."/>
            <person name="Priest M."/>
            <person name="Roberts A."/>
            <person name="Saif S."/>
            <person name="Shea T."/>
            <person name="Sisk P."/>
            <person name="Sykes S."/>
            <person name="Wortman J."/>
            <person name="Nusbaum C."/>
            <person name="Birren B."/>
        </authorList>
    </citation>
    <scope>NUCLEOTIDE SEQUENCE [LARGE SCALE GENOMIC DNA]</scope>
    <source>
        <strain evidence="1 2">ATCC 51267</strain>
    </source>
</reference>
<evidence type="ECO:0008006" key="3">
    <source>
        <dbReference type="Google" id="ProtNLM"/>
    </source>
</evidence>
<dbReference type="Proteomes" id="UP000009875">
    <property type="component" value="Unassembled WGS sequence"/>
</dbReference>
<proteinExistence type="predicted"/>
<accession>K9EC38</accession>
<comment type="caution">
    <text evidence="1">The sequence shown here is derived from an EMBL/GenBank/DDBJ whole genome shotgun (WGS) entry which is preliminary data.</text>
</comment>
<name>K9EC38_9LACT</name>
<dbReference type="EMBL" id="AGXA01000004">
    <property type="protein sequence ID" value="EKU94253.1"/>
    <property type="molecule type" value="Genomic_DNA"/>
</dbReference>
<dbReference type="eggNOG" id="COG0373">
    <property type="taxonomic scope" value="Bacteria"/>
</dbReference>
<evidence type="ECO:0000313" key="2">
    <source>
        <dbReference type="Proteomes" id="UP000009875"/>
    </source>
</evidence>
<keyword evidence="2" id="KW-1185">Reference proteome</keyword>
<dbReference type="HOGENOM" id="CLU_828059_0_0_9"/>
<dbReference type="GO" id="GO:0033014">
    <property type="term" value="P:tetrapyrrole biosynthetic process"/>
    <property type="evidence" value="ECO:0007669"/>
    <property type="project" value="InterPro"/>
</dbReference>
<dbReference type="RefSeq" id="WP_003776603.1">
    <property type="nucleotide sequence ID" value="NZ_JH992957.1"/>
</dbReference>
<sequence>MKLLMYGIDTTLLDSDAQSFFLTSFQNQEGLVKQIKSFQGVLEVYLLNISQEFEIYLFIDETSFSHGDLLRYLAQESQLDLNDLINFSYSLYNEEAINHLFKKSYDFSLLLPSQYFQDMIESSLSTRRLFHLGPHFKKLFRSLYNFMFEDSEEALSSYNIVSQLLFIMKSCQYINAKESDLVILGANIESLYISYRLKKYGIKSITLAAANDFEFDQMQAYLADLNPGLFELDPHFHLKVIKLDEMNYRYGAADIFVNLLVGFSDMRQALLERIRQVRLTPKAVVYASFYAEENTPFIEYKLTLTIISKDHYLSEEMQKAIRLAAEKTYQQLLGT</sequence>
<dbReference type="GO" id="GO:0050661">
    <property type="term" value="F:NADP binding"/>
    <property type="evidence" value="ECO:0007669"/>
    <property type="project" value="InterPro"/>
</dbReference>
<protein>
    <recommendedName>
        <fullName evidence="3">Glutamyl-tRNA reductase N-terminal domain-containing protein</fullName>
    </recommendedName>
</protein>
<gene>
    <name evidence="1" type="ORF">HMPREF9698_00285</name>
</gene>
<dbReference type="AlphaFoldDB" id="K9EC38"/>
<dbReference type="GO" id="GO:0008883">
    <property type="term" value="F:glutamyl-tRNA reductase activity"/>
    <property type="evidence" value="ECO:0007669"/>
    <property type="project" value="InterPro"/>
</dbReference>
<evidence type="ECO:0000313" key="1">
    <source>
        <dbReference type="EMBL" id="EKU94253.1"/>
    </source>
</evidence>
<dbReference type="OrthoDB" id="110209at2"/>
<dbReference type="Gene3D" id="3.30.460.30">
    <property type="entry name" value="Glutamyl-tRNA reductase, N-terminal domain"/>
    <property type="match status" value="1"/>
</dbReference>
<dbReference type="STRING" id="883081.HMPREF9698_00285"/>
<organism evidence="1 2">
    <name type="scientific">Alloiococcus otitis ATCC 51267</name>
    <dbReference type="NCBI Taxonomy" id="883081"/>
    <lineage>
        <taxon>Bacteria</taxon>
        <taxon>Bacillati</taxon>
        <taxon>Bacillota</taxon>
        <taxon>Bacilli</taxon>
        <taxon>Lactobacillales</taxon>
        <taxon>Carnobacteriaceae</taxon>
        <taxon>Alloiococcus</taxon>
    </lineage>
</organism>